<dbReference type="EMBL" id="DUGC01000114">
    <property type="protein sequence ID" value="HIH10405.1"/>
    <property type="molecule type" value="Genomic_DNA"/>
</dbReference>
<name>A0A7J4J1X1_9ARCH</name>
<dbReference type="InterPro" id="IPR002804">
    <property type="entry name" value="Archease"/>
</dbReference>
<dbReference type="Pfam" id="PF01951">
    <property type="entry name" value="Archease"/>
    <property type="match status" value="1"/>
</dbReference>
<feature type="domain" description="Archease" evidence="5">
    <location>
        <begin position="3"/>
        <end position="139"/>
    </location>
</feature>
<evidence type="ECO:0000313" key="6">
    <source>
        <dbReference type="EMBL" id="HIH10405.1"/>
    </source>
</evidence>
<dbReference type="PANTHER" id="PTHR12682:SF11">
    <property type="entry name" value="PROTEIN ARCHEASE"/>
    <property type="match status" value="1"/>
</dbReference>
<dbReference type="PANTHER" id="PTHR12682">
    <property type="entry name" value="ARCHEASE"/>
    <property type="match status" value="1"/>
</dbReference>
<keyword evidence="2" id="KW-0819">tRNA processing</keyword>
<gene>
    <name evidence="6" type="ORF">HA254_07115</name>
</gene>
<dbReference type="GO" id="GO:0008033">
    <property type="term" value="P:tRNA processing"/>
    <property type="evidence" value="ECO:0007669"/>
    <property type="project" value="UniProtKB-KW"/>
</dbReference>
<comment type="similarity">
    <text evidence="1">Belongs to the archease family.</text>
</comment>
<dbReference type="InterPro" id="IPR023572">
    <property type="entry name" value="Archease_dom"/>
</dbReference>
<keyword evidence="3" id="KW-0479">Metal-binding</keyword>
<proteinExistence type="inferred from homology"/>
<evidence type="ECO:0000256" key="2">
    <source>
        <dbReference type="ARBA" id="ARBA00022694"/>
    </source>
</evidence>
<evidence type="ECO:0000256" key="4">
    <source>
        <dbReference type="ARBA" id="ARBA00022837"/>
    </source>
</evidence>
<evidence type="ECO:0000256" key="3">
    <source>
        <dbReference type="ARBA" id="ARBA00022723"/>
    </source>
</evidence>
<dbReference type="Proteomes" id="UP000565078">
    <property type="component" value="Unassembled WGS sequence"/>
</dbReference>
<dbReference type="Gene3D" id="3.55.10.10">
    <property type="entry name" value="Archease domain"/>
    <property type="match status" value="1"/>
</dbReference>
<evidence type="ECO:0000256" key="1">
    <source>
        <dbReference type="ARBA" id="ARBA00007963"/>
    </source>
</evidence>
<evidence type="ECO:0000259" key="5">
    <source>
        <dbReference type="Pfam" id="PF01951"/>
    </source>
</evidence>
<protein>
    <submittedName>
        <fullName evidence="6">Archease</fullName>
    </submittedName>
</protein>
<keyword evidence="4" id="KW-0106">Calcium</keyword>
<reference evidence="7" key="1">
    <citation type="journal article" date="2020" name="bioRxiv">
        <title>A rank-normalized archaeal taxonomy based on genome phylogeny resolves widespread incomplete and uneven classifications.</title>
        <authorList>
            <person name="Rinke C."/>
            <person name="Chuvochina M."/>
            <person name="Mussig A.J."/>
            <person name="Chaumeil P.-A."/>
            <person name="Waite D.W."/>
            <person name="Whitman W.B."/>
            <person name="Parks D.H."/>
            <person name="Hugenholtz P."/>
        </authorList>
    </citation>
    <scope>NUCLEOTIDE SEQUENCE [LARGE SCALE GENOMIC DNA]</scope>
</reference>
<sequence length="139" mass="15414">MQFEFLPDVAISDIAFRAYGKTREEVFVNCCRALTSMMASPEKIGTTQKRKISVEGKDDKGLLYSILEELVYIKDVDGLLFKKFKIKINGGKLSAECAGDTLGNIGRENLLNDVKAITMHMFEIKSGKGKWSATVVADI</sequence>
<comment type="caution">
    <text evidence="6">The sequence shown here is derived from an EMBL/GenBank/DDBJ whole genome shotgun (WGS) entry which is preliminary data.</text>
</comment>
<organism evidence="6 7">
    <name type="scientific">Candidatus Iainarchaeum sp</name>
    <dbReference type="NCBI Taxonomy" id="3101447"/>
    <lineage>
        <taxon>Archaea</taxon>
        <taxon>Candidatus Iainarchaeota</taxon>
        <taxon>Candidatus Iainarchaeia</taxon>
        <taxon>Candidatus Iainarchaeales</taxon>
        <taxon>Candidatus Iainarchaeaceae</taxon>
        <taxon>Candidatus Iainarchaeum</taxon>
    </lineage>
</organism>
<dbReference type="AlphaFoldDB" id="A0A7J4J1X1"/>
<accession>A0A7J4J1X1</accession>
<dbReference type="SUPFAM" id="SSF69819">
    <property type="entry name" value="MTH1598-like"/>
    <property type="match status" value="1"/>
</dbReference>
<dbReference type="InterPro" id="IPR036820">
    <property type="entry name" value="Archease_dom_sf"/>
</dbReference>
<dbReference type="GO" id="GO:0046872">
    <property type="term" value="F:metal ion binding"/>
    <property type="evidence" value="ECO:0007669"/>
    <property type="project" value="UniProtKB-KW"/>
</dbReference>
<evidence type="ECO:0000313" key="7">
    <source>
        <dbReference type="Proteomes" id="UP000565078"/>
    </source>
</evidence>